<evidence type="ECO:0000256" key="9">
    <source>
        <dbReference type="SAM" id="MobiDB-lite"/>
    </source>
</evidence>
<comment type="similarity">
    <text evidence="4">Belongs to the ELP4 family.</text>
</comment>
<dbReference type="GO" id="GO:0002098">
    <property type="term" value="P:tRNA wobble uridine modification"/>
    <property type="evidence" value="ECO:0007669"/>
    <property type="project" value="InterPro"/>
</dbReference>
<keyword evidence="7" id="KW-0819">tRNA processing</keyword>
<feature type="region of interest" description="Disordered" evidence="9">
    <location>
        <begin position="367"/>
        <end position="387"/>
    </location>
</feature>
<feature type="compositionally biased region" description="Basic and acidic residues" evidence="9">
    <location>
        <begin position="376"/>
        <end position="387"/>
    </location>
</feature>
<dbReference type="CDD" id="cd19494">
    <property type="entry name" value="Elp4"/>
    <property type="match status" value="1"/>
</dbReference>
<keyword evidence="6" id="KW-0963">Cytoplasm</keyword>
<comment type="pathway">
    <text evidence="3">tRNA modification; 5-methoxycarbonylmethyl-2-thiouridine-tRNA biosynthesis.</text>
</comment>
<comment type="caution">
    <text evidence="10">The sequence shown here is derived from an EMBL/GenBank/DDBJ whole genome shotgun (WGS) entry which is preliminary data.</text>
</comment>
<evidence type="ECO:0000256" key="2">
    <source>
        <dbReference type="ARBA" id="ARBA00004496"/>
    </source>
</evidence>
<evidence type="ECO:0000256" key="8">
    <source>
        <dbReference type="ARBA" id="ARBA00023242"/>
    </source>
</evidence>
<dbReference type="PANTHER" id="PTHR12896:SF1">
    <property type="entry name" value="ELONGATOR COMPLEX PROTEIN 4"/>
    <property type="match status" value="1"/>
</dbReference>
<evidence type="ECO:0000256" key="1">
    <source>
        <dbReference type="ARBA" id="ARBA00004123"/>
    </source>
</evidence>
<evidence type="ECO:0000313" key="11">
    <source>
        <dbReference type="Proteomes" id="UP000447873"/>
    </source>
</evidence>
<dbReference type="GO" id="GO:0005737">
    <property type="term" value="C:cytoplasm"/>
    <property type="evidence" value="ECO:0007669"/>
    <property type="project" value="UniProtKB-SubCell"/>
</dbReference>
<gene>
    <name evidence="10" type="ORF">EG328_002863</name>
</gene>
<feature type="compositionally biased region" description="Pro residues" evidence="9">
    <location>
        <begin position="18"/>
        <end position="31"/>
    </location>
</feature>
<dbReference type="GO" id="GO:0008023">
    <property type="term" value="C:transcription elongation factor complex"/>
    <property type="evidence" value="ECO:0007669"/>
    <property type="project" value="TreeGrafter"/>
</dbReference>
<accession>A0A8H3UWG5</accession>
<evidence type="ECO:0000256" key="5">
    <source>
        <dbReference type="ARBA" id="ARBA00020265"/>
    </source>
</evidence>
<keyword evidence="8" id="KW-0539">Nucleus</keyword>
<dbReference type="Proteomes" id="UP000447873">
    <property type="component" value="Unassembled WGS sequence"/>
</dbReference>
<evidence type="ECO:0000313" key="10">
    <source>
        <dbReference type="EMBL" id="KAE9976024.1"/>
    </source>
</evidence>
<dbReference type="GO" id="GO:0033588">
    <property type="term" value="C:elongator holoenzyme complex"/>
    <property type="evidence" value="ECO:0007669"/>
    <property type="project" value="InterPro"/>
</dbReference>
<protein>
    <recommendedName>
        <fullName evidence="5">Elongator complex protein 4</fullName>
    </recommendedName>
</protein>
<organism evidence="10 11">
    <name type="scientific">Venturia inaequalis</name>
    <name type="common">Apple scab fungus</name>
    <dbReference type="NCBI Taxonomy" id="5025"/>
    <lineage>
        <taxon>Eukaryota</taxon>
        <taxon>Fungi</taxon>
        <taxon>Dikarya</taxon>
        <taxon>Ascomycota</taxon>
        <taxon>Pezizomycotina</taxon>
        <taxon>Dothideomycetes</taxon>
        <taxon>Pleosporomycetidae</taxon>
        <taxon>Venturiales</taxon>
        <taxon>Venturiaceae</taxon>
        <taxon>Venturia</taxon>
    </lineage>
</organism>
<dbReference type="InterPro" id="IPR008728">
    <property type="entry name" value="Elongator_complex_protein_4"/>
</dbReference>
<dbReference type="PANTHER" id="PTHR12896">
    <property type="entry name" value="PAX6 NEIGHBOR PROTEIN PAXNEB"/>
    <property type="match status" value="1"/>
</dbReference>
<feature type="region of interest" description="Disordered" evidence="9">
    <location>
        <begin position="138"/>
        <end position="158"/>
    </location>
</feature>
<feature type="region of interest" description="Disordered" evidence="9">
    <location>
        <begin position="1"/>
        <end position="40"/>
    </location>
</feature>
<evidence type="ECO:0000256" key="4">
    <source>
        <dbReference type="ARBA" id="ARBA00007573"/>
    </source>
</evidence>
<reference evidence="10 11" key="1">
    <citation type="submission" date="2018-12" db="EMBL/GenBank/DDBJ databases">
        <title>Venturia inaequalis Genome Resource.</title>
        <authorList>
            <person name="Lichtner F.J."/>
        </authorList>
    </citation>
    <scope>NUCLEOTIDE SEQUENCE [LARGE SCALE GENOMIC DNA]</scope>
    <source>
        <strain evidence="10 11">120213</strain>
    </source>
</reference>
<proteinExistence type="inferred from homology"/>
<evidence type="ECO:0000256" key="6">
    <source>
        <dbReference type="ARBA" id="ARBA00022490"/>
    </source>
</evidence>
<evidence type="ECO:0000256" key="7">
    <source>
        <dbReference type="ARBA" id="ARBA00022694"/>
    </source>
</evidence>
<dbReference type="AlphaFoldDB" id="A0A8H3UWG5"/>
<name>A0A8H3UWG5_VENIN</name>
<dbReference type="Pfam" id="PF05625">
    <property type="entry name" value="PAXNEB"/>
    <property type="match status" value="1"/>
</dbReference>
<evidence type="ECO:0000256" key="3">
    <source>
        <dbReference type="ARBA" id="ARBA00005043"/>
    </source>
</evidence>
<dbReference type="EMBL" id="WNWS01000182">
    <property type="protein sequence ID" value="KAE9976024.1"/>
    <property type="molecule type" value="Genomic_DNA"/>
</dbReference>
<sequence length="387" mass="41831">MSFRKRNITLSQSGVPNTPSPPKPIPSPGIRPSPVSGTQITSTGTASLDKLLAVGGLALGSSLVIEEEGTTDFSSSLLRCFAAEGVLQGHAVFVVAPEGSMILPGEVEEKGSRGKSREAEEKMKIAWRYERLGAFEGRDRGVPQRQPGALPAGDSDPPALETTSFCHAYDLTKRLSIPPTNIPLTYLSPAQSLSEISPFNQIISTLTTYLISNPQTPTRLLIPSLLSPLFYPPSSSQPHHVLNFIHSLRSLLRITPALTIMISWPLALYPRTLPLTRWVETLLDGVILLQPFPHAYSIESEPTTPTSGGNAKDDEKMQGLLKVLKAPVLSERGVGVGGLGVGNGEDMAFAVGRKRFIIRPFHLPPVEGEEETATTTEEKKKAKDLEF</sequence>
<dbReference type="UniPathway" id="UPA00988"/>
<comment type="subcellular location">
    <subcellularLocation>
        <location evidence="2">Cytoplasm</location>
    </subcellularLocation>
    <subcellularLocation>
        <location evidence="1">Nucleus</location>
    </subcellularLocation>
</comment>
<dbReference type="InterPro" id="IPR027417">
    <property type="entry name" value="P-loop_NTPase"/>
</dbReference>
<dbReference type="Gene3D" id="3.40.50.300">
    <property type="entry name" value="P-loop containing nucleotide triphosphate hydrolases"/>
    <property type="match status" value="1"/>
</dbReference>